<dbReference type="Gene3D" id="3.30.1450.10">
    <property type="match status" value="1"/>
</dbReference>
<keyword evidence="1" id="KW-0732">Signal</keyword>
<protein>
    <submittedName>
        <fullName evidence="3">Uncharacterized protein</fullName>
    </submittedName>
</protein>
<dbReference type="RefSeq" id="WP_171473428.1">
    <property type="nucleotide sequence ID" value="NZ_CP053452.2"/>
</dbReference>
<dbReference type="EMBL" id="CP053452">
    <property type="protein sequence ID" value="QJW98196.1"/>
    <property type="molecule type" value="Genomic_DNA"/>
</dbReference>
<keyword evidence="4" id="KW-1185">Reference proteome</keyword>
<evidence type="ECO:0000313" key="4">
    <source>
        <dbReference type="Proteomes" id="UP000503447"/>
    </source>
</evidence>
<sequence length="119" mass="12950">MPDPAPLRRSRAALVIKLVGAAAVAAAALYLGLSSCQGPPPPAPGDSRPVYLRPEFDRLVMGKTEASVVEAVGRPDTTSEDEENKFWHYKWRVRDPLTNATDTDVQVVFKDGKVVGINY</sequence>
<evidence type="ECO:0000256" key="1">
    <source>
        <dbReference type="ARBA" id="ARBA00022729"/>
    </source>
</evidence>
<reference evidence="4" key="1">
    <citation type="submission" date="2020-05" db="EMBL/GenBank/DDBJ databases">
        <title>Frigoriglobus tundricola gen. nov., sp. nov., a psychrotolerant cellulolytic planctomycete of the family Gemmataceae with two divergent copies of 16S rRNA gene.</title>
        <authorList>
            <person name="Kulichevskaya I.S."/>
            <person name="Ivanova A.A."/>
            <person name="Naumoff D.G."/>
            <person name="Beletsky A.V."/>
            <person name="Rijpstra W.I.C."/>
            <person name="Sinninghe Damste J.S."/>
            <person name="Mardanov A.V."/>
            <person name="Ravin N.V."/>
            <person name="Dedysh S.N."/>
        </authorList>
    </citation>
    <scope>NUCLEOTIDE SEQUENCE [LARGE SCALE GENOMIC DNA]</scope>
    <source>
        <strain evidence="4">PL17</strain>
    </source>
</reference>
<name>A0A6M5YXS4_9BACT</name>
<dbReference type="InterPro" id="IPR037873">
    <property type="entry name" value="BamE-like"/>
</dbReference>
<accession>A0A6M5YXS4</accession>
<evidence type="ECO:0000313" key="3">
    <source>
        <dbReference type="EMBL" id="QJW98196.1"/>
    </source>
</evidence>
<organism evidence="3 4">
    <name type="scientific">Frigoriglobus tundricola</name>
    <dbReference type="NCBI Taxonomy" id="2774151"/>
    <lineage>
        <taxon>Bacteria</taxon>
        <taxon>Pseudomonadati</taxon>
        <taxon>Planctomycetota</taxon>
        <taxon>Planctomycetia</taxon>
        <taxon>Gemmatales</taxon>
        <taxon>Gemmataceae</taxon>
        <taxon>Frigoriglobus</taxon>
    </lineage>
</organism>
<evidence type="ECO:0000256" key="2">
    <source>
        <dbReference type="SAM" id="Phobius"/>
    </source>
</evidence>
<keyword evidence="2" id="KW-0472">Membrane</keyword>
<dbReference type="AlphaFoldDB" id="A0A6M5YXS4"/>
<feature type="transmembrane region" description="Helical" evidence="2">
    <location>
        <begin position="12"/>
        <end position="33"/>
    </location>
</feature>
<dbReference type="Proteomes" id="UP000503447">
    <property type="component" value="Chromosome"/>
</dbReference>
<keyword evidence="2" id="KW-0812">Transmembrane</keyword>
<proteinExistence type="predicted"/>
<dbReference type="KEGG" id="ftj:FTUN_5777"/>
<gene>
    <name evidence="3" type="ORF">FTUN_5777</name>
</gene>
<keyword evidence="2" id="KW-1133">Transmembrane helix</keyword>